<gene>
    <name evidence="1" type="ORF">ACFL27_05240</name>
</gene>
<proteinExistence type="predicted"/>
<sequence>MSTRKTIYCEELSIHVPVLEEMDLNKFNYIELMVLVLLENGFPMKLEQITTRLTEAGVTSRIGKLSLSLKKAINKKSPVIRLPTDEYDLMLDNDKLYWFVRKNDLLKNKPQQRPFPSEPVVPDDIEPLSEKELSNAIDGNSYGRLSSRRLTVGVLDVYGPRLALAEIEKILVTLSKKQVSLSLTTIIYKKSDLITIEASGVLSLNRSSPELCLARKAIRQISWPIIKREMMSAAVKDMMRSASIEAEARQIVEQQETAKLERAIISEAMTGSNCHGLAVLNFKSRKIDVLTGSELEIVSDLLNRFQVIVAIKPRELLHTLGLDSRQWQTIDLDSAQKTRKLNRRGRILKITPEMLISHSTGISKPLGDKKKIKEYIKQNEMQKLKRRLTSNIKSLYAFYRYALLHHAVRLRWGFLDEMIGVDWGYPCDLSLYELAKESMKKQRPVEIVVRTAPGWKDPWSRAIRGMVTDIDSTYLDLIVDGWLERFLRWDIQAIRIM</sequence>
<protein>
    <submittedName>
        <fullName evidence="1">Uncharacterized protein</fullName>
    </submittedName>
</protein>
<dbReference type="Proteomes" id="UP001594351">
    <property type="component" value="Unassembled WGS sequence"/>
</dbReference>
<organism evidence="1 2">
    <name type="scientific">candidate division CSSED10-310 bacterium</name>
    <dbReference type="NCBI Taxonomy" id="2855610"/>
    <lineage>
        <taxon>Bacteria</taxon>
        <taxon>Bacteria division CSSED10-310</taxon>
    </lineage>
</organism>
<evidence type="ECO:0000313" key="2">
    <source>
        <dbReference type="Proteomes" id="UP001594351"/>
    </source>
</evidence>
<keyword evidence="2" id="KW-1185">Reference proteome</keyword>
<reference evidence="1 2" key="1">
    <citation type="submission" date="2024-09" db="EMBL/GenBank/DDBJ databases">
        <title>Laminarin stimulates single cell rates of sulfate reduction while oxygen inhibits transcriptomic activity in coastal marine sediment.</title>
        <authorList>
            <person name="Lindsay M."/>
            <person name="Orcutt B."/>
            <person name="Emerson D."/>
            <person name="Stepanauskas R."/>
            <person name="D'Angelo T."/>
        </authorList>
    </citation>
    <scope>NUCLEOTIDE SEQUENCE [LARGE SCALE GENOMIC DNA]</scope>
    <source>
        <strain evidence="1">SAG AM-311-K15</strain>
    </source>
</reference>
<evidence type="ECO:0000313" key="1">
    <source>
        <dbReference type="EMBL" id="MFC1849595.1"/>
    </source>
</evidence>
<accession>A0ABV6YTR0</accession>
<comment type="caution">
    <text evidence="1">The sequence shown here is derived from an EMBL/GenBank/DDBJ whole genome shotgun (WGS) entry which is preliminary data.</text>
</comment>
<name>A0ABV6YTR0_UNCC1</name>
<dbReference type="EMBL" id="JBHPBY010000047">
    <property type="protein sequence ID" value="MFC1849595.1"/>
    <property type="molecule type" value="Genomic_DNA"/>
</dbReference>